<name>A0A1B1MWL7_9BACL</name>
<dbReference type="RefSeq" id="WP_083180096.1">
    <property type="nucleotide sequence ID" value="NZ_CP014167.1"/>
</dbReference>
<dbReference type="InterPro" id="IPR052927">
    <property type="entry name" value="DCC_oxidoreductase"/>
</dbReference>
<dbReference type="Pfam" id="PF04134">
    <property type="entry name" value="DCC1-like"/>
    <property type="match status" value="1"/>
</dbReference>
<proteinExistence type="predicted"/>
<dbReference type="AlphaFoldDB" id="A0A1B1MWL7"/>
<dbReference type="InterPro" id="IPR007263">
    <property type="entry name" value="DCC1-like"/>
</dbReference>
<dbReference type="OrthoDB" id="9785438at2"/>
<evidence type="ECO:0000313" key="1">
    <source>
        <dbReference type="EMBL" id="ANS73537.1"/>
    </source>
</evidence>
<keyword evidence="2" id="KW-1185">Reference proteome</keyword>
<accession>A0A1B1MWL7</accession>
<evidence type="ECO:0000313" key="2">
    <source>
        <dbReference type="Proteomes" id="UP000092573"/>
    </source>
</evidence>
<dbReference type="PANTHER" id="PTHR33639:SF2">
    <property type="entry name" value="DUF393 DOMAIN-CONTAINING PROTEIN"/>
    <property type="match status" value="1"/>
</dbReference>
<dbReference type="GO" id="GO:0015035">
    <property type="term" value="F:protein-disulfide reductase activity"/>
    <property type="evidence" value="ECO:0007669"/>
    <property type="project" value="InterPro"/>
</dbReference>
<sequence>MHSEEQHNKRGQSGEKAVGARCGVPIDEYSIVLVDGVCSLCQGLVRFVIEHDPQANFRFASLQSETGRKLLHQYGIPLAEIRGTKRDQAVTPHPGPDAEGENTPEYKTVVLIEQGRYYLRSDAALRIAAKLKSPWNLTRFLRVIPRQVRDGLYHYIALRRYKWFGKDETCLVPSPEITRRFLDQG</sequence>
<dbReference type="EMBL" id="CP014167">
    <property type="protein sequence ID" value="ANS73537.1"/>
    <property type="molecule type" value="Genomic_DNA"/>
</dbReference>
<dbReference type="STRING" id="1462996.AWM70_02225"/>
<dbReference type="Proteomes" id="UP000092573">
    <property type="component" value="Chromosome"/>
</dbReference>
<protein>
    <recommendedName>
        <fullName evidence="3">Thiol-disulfide oxidoreductase DCC</fullName>
    </recommendedName>
</protein>
<evidence type="ECO:0008006" key="3">
    <source>
        <dbReference type="Google" id="ProtNLM"/>
    </source>
</evidence>
<dbReference type="PANTHER" id="PTHR33639">
    <property type="entry name" value="THIOL-DISULFIDE OXIDOREDUCTASE DCC"/>
    <property type="match status" value="1"/>
</dbReference>
<gene>
    <name evidence="1" type="ORF">AWM70_02225</name>
</gene>
<organism evidence="1 2">
    <name type="scientific">Paenibacillus yonginensis</name>
    <dbReference type="NCBI Taxonomy" id="1462996"/>
    <lineage>
        <taxon>Bacteria</taxon>
        <taxon>Bacillati</taxon>
        <taxon>Bacillota</taxon>
        <taxon>Bacilli</taxon>
        <taxon>Bacillales</taxon>
        <taxon>Paenibacillaceae</taxon>
        <taxon>Paenibacillus</taxon>
    </lineage>
</organism>
<dbReference type="KEGG" id="pyg:AWM70_02225"/>
<reference evidence="1 2" key="1">
    <citation type="submission" date="2016-01" db="EMBL/GenBank/DDBJ databases">
        <title>Complete Genome Sequence of Paenibacillus yonginensis DCY84, a novel Plant Growth-Promoting Bacteria with Elicitation of Induced Systemic Resistance.</title>
        <authorList>
            <person name="Kim Y.J."/>
            <person name="Yang D.C."/>
            <person name="Sukweenadhi J."/>
        </authorList>
    </citation>
    <scope>NUCLEOTIDE SEQUENCE [LARGE SCALE GENOMIC DNA]</scope>
    <source>
        <strain evidence="1 2">DCY84</strain>
    </source>
</reference>